<dbReference type="Proteomes" id="UP000184267">
    <property type="component" value="Unassembled WGS sequence"/>
</dbReference>
<name>A0A1M2VQY4_TRAPU</name>
<sequence length="633" mass="69657">MANTSPNATTLNSLPPEVLEKICRELLALPLEREERKHIGCRTVAVLARTSRLLQEPALNTLWHTIPSLAVLFFTVPTAVYKRTQDKRSVRRSYVAATSAYGTLAKALKIQVLFPNIEAIHFISNDITPMRAFRAFHVLFGPKLQKLDIYSFDDPPPTVFVPPMAQADQEAFASMVHKLQEISPGLQELALSLRPGGSIIASAVSAVVPDLKHLVCLRLADGTAPISPATFAHLARLPNLEILAFSTDDSPWADTPKTLSAPGNAGETLFPALHRLHITAPTLALPIQLLRLVGSPHIESLAIDALKVVPRSQIRPLFRAIGSMPARGNIQELEIQVREVIAHGAAPGAPWDETPPPRPIGQPTLSPLLALPHLVDLMLNICCPFDVDDTLLGTFATTWPHMDRLILGTSRTWGMISTRDFPYDAGDVDDDGTPDAKEDELAADIARGHAVADATLGPPHEPLDSAPSRSPRATLFGLRALAARNPDLDVLGLELTTNVSAGLELPRERAPARRALDTLSVGLSPIEDPFAVAAFLSHSFVEIARVESSWEEEMEGDEEDELEEDLFVEREGWSDARLFRRRWLAVEMLVPMFEEIRRQERRWKRKAAGLDRDEKDAHEGGDSEDVLMEDDDI</sequence>
<feature type="region of interest" description="Disordered" evidence="1">
    <location>
        <begin position="602"/>
        <end position="633"/>
    </location>
</feature>
<evidence type="ECO:0000313" key="2">
    <source>
        <dbReference type="EMBL" id="OJT09902.1"/>
    </source>
</evidence>
<dbReference type="OrthoDB" id="2803881at2759"/>
<evidence type="ECO:0000256" key="1">
    <source>
        <dbReference type="SAM" id="MobiDB-lite"/>
    </source>
</evidence>
<dbReference type="EMBL" id="MNAD01000872">
    <property type="protein sequence ID" value="OJT09902.1"/>
    <property type="molecule type" value="Genomic_DNA"/>
</dbReference>
<dbReference type="STRING" id="154538.A0A1M2VQY4"/>
<protein>
    <recommendedName>
        <fullName evidence="4">F-box domain-containing protein</fullName>
    </recommendedName>
</protein>
<dbReference type="AlphaFoldDB" id="A0A1M2VQY4"/>
<feature type="compositionally biased region" description="Basic and acidic residues" evidence="1">
    <location>
        <begin position="608"/>
        <end position="621"/>
    </location>
</feature>
<evidence type="ECO:0000313" key="3">
    <source>
        <dbReference type="Proteomes" id="UP000184267"/>
    </source>
</evidence>
<organism evidence="2 3">
    <name type="scientific">Trametes pubescens</name>
    <name type="common">White-rot fungus</name>
    <dbReference type="NCBI Taxonomy" id="154538"/>
    <lineage>
        <taxon>Eukaryota</taxon>
        <taxon>Fungi</taxon>
        <taxon>Dikarya</taxon>
        <taxon>Basidiomycota</taxon>
        <taxon>Agaricomycotina</taxon>
        <taxon>Agaricomycetes</taxon>
        <taxon>Polyporales</taxon>
        <taxon>Polyporaceae</taxon>
        <taxon>Trametes</taxon>
    </lineage>
</organism>
<gene>
    <name evidence="2" type="ORF">TRAPUB_13645</name>
</gene>
<accession>A0A1M2VQY4</accession>
<comment type="caution">
    <text evidence="2">The sequence shown here is derived from an EMBL/GenBank/DDBJ whole genome shotgun (WGS) entry which is preliminary data.</text>
</comment>
<proteinExistence type="predicted"/>
<feature type="compositionally biased region" description="Acidic residues" evidence="1">
    <location>
        <begin position="622"/>
        <end position="633"/>
    </location>
</feature>
<keyword evidence="3" id="KW-1185">Reference proteome</keyword>
<reference evidence="2 3" key="1">
    <citation type="submission" date="2016-10" db="EMBL/GenBank/DDBJ databases">
        <title>Genome sequence of the basidiomycete white-rot fungus Trametes pubescens.</title>
        <authorList>
            <person name="Makela M.R."/>
            <person name="Granchi Z."/>
            <person name="Peng M."/>
            <person name="De Vries R.P."/>
            <person name="Grigoriev I."/>
            <person name="Riley R."/>
            <person name="Hilden K."/>
        </authorList>
    </citation>
    <scope>NUCLEOTIDE SEQUENCE [LARGE SCALE GENOMIC DNA]</scope>
    <source>
        <strain evidence="2 3">FBCC735</strain>
    </source>
</reference>
<evidence type="ECO:0008006" key="4">
    <source>
        <dbReference type="Google" id="ProtNLM"/>
    </source>
</evidence>